<comment type="caution">
    <text evidence="2">The sequence shown here is derived from an EMBL/GenBank/DDBJ whole genome shotgun (WGS) entry which is preliminary data.</text>
</comment>
<dbReference type="AlphaFoldDB" id="A0AAW1W208"/>
<dbReference type="InterPro" id="IPR052343">
    <property type="entry name" value="Retrotransposon-Effector_Assoc"/>
</dbReference>
<name>A0AAW1W208_RUBAR</name>
<keyword evidence="3" id="KW-1185">Reference proteome</keyword>
<dbReference type="Pfam" id="PF00078">
    <property type="entry name" value="RVT_1"/>
    <property type="match status" value="1"/>
</dbReference>
<accession>A0AAW1W208</accession>
<gene>
    <name evidence="2" type="ORF">M0R45_037444</name>
</gene>
<dbReference type="PANTHER" id="PTHR46890">
    <property type="entry name" value="NON-LTR RETROLELEMENT REVERSE TRANSCRIPTASE-LIKE PROTEIN-RELATED"/>
    <property type="match status" value="1"/>
</dbReference>
<proteinExistence type="predicted"/>
<evidence type="ECO:0000259" key="1">
    <source>
        <dbReference type="PROSITE" id="PS50878"/>
    </source>
</evidence>
<evidence type="ECO:0000313" key="3">
    <source>
        <dbReference type="Proteomes" id="UP001457282"/>
    </source>
</evidence>
<dbReference type="PANTHER" id="PTHR46890:SF48">
    <property type="entry name" value="RNA-DIRECTED DNA POLYMERASE"/>
    <property type="match status" value="1"/>
</dbReference>
<dbReference type="EMBL" id="JBEDUW010000007">
    <property type="protein sequence ID" value="KAK9913634.1"/>
    <property type="molecule type" value="Genomic_DNA"/>
</dbReference>
<dbReference type="PROSITE" id="PS50878">
    <property type="entry name" value="RT_POL"/>
    <property type="match status" value="1"/>
</dbReference>
<reference evidence="2 3" key="1">
    <citation type="journal article" date="2023" name="G3 (Bethesda)">
        <title>A chromosome-length genome assembly and annotation of blackberry (Rubus argutus, cv. 'Hillquist').</title>
        <authorList>
            <person name="Bruna T."/>
            <person name="Aryal R."/>
            <person name="Dudchenko O."/>
            <person name="Sargent D.J."/>
            <person name="Mead D."/>
            <person name="Buti M."/>
            <person name="Cavallini A."/>
            <person name="Hytonen T."/>
            <person name="Andres J."/>
            <person name="Pham M."/>
            <person name="Weisz D."/>
            <person name="Mascagni F."/>
            <person name="Usai G."/>
            <person name="Natali L."/>
            <person name="Bassil N."/>
            <person name="Fernandez G.E."/>
            <person name="Lomsadze A."/>
            <person name="Armour M."/>
            <person name="Olukolu B."/>
            <person name="Poorten T."/>
            <person name="Britton C."/>
            <person name="Davik J."/>
            <person name="Ashrafi H."/>
            <person name="Aiden E.L."/>
            <person name="Borodovsky M."/>
            <person name="Worthington M."/>
        </authorList>
    </citation>
    <scope>NUCLEOTIDE SEQUENCE [LARGE SCALE GENOMIC DNA]</scope>
    <source>
        <strain evidence="2">PI 553951</strain>
    </source>
</reference>
<feature type="domain" description="Reverse transcriptase" evidence="1">
    <location>
        <begin position="76"/>
        <end position="188"/>
    </location>
</feature>
<dbReference type="Proteomes" id="UP001457282">
    <property type="component" value="Unassembled WGS sequence"/>
</dbReference>
<sequence>MTSGPRSWATTLSCVNCAITAEQNQLLTSPFTDEEIKLASQQLGSLKSPGPDGFPGLFYQSFWETVAPTVISASHCFQSSNPNMVNLNRTNITLIPKVPNPETVSQFRPISLCNNSYKIISKVLANRLKILLPNLISEQQSAFVPGRQIQDCILIAHEAFHYLRIKKSSEKFELGLKVDMNKAYDRVE</sequence>
<evidence type="ECO:0000313" key="2">
    <source>
        <dbReference type="EMBL" id="KAK9913634.1"/>
    </source>
</evidence>
<organism evidence="2 3">
    <name type="scientific">Rubus argutus</name>
    <name type="common">Southern blackberry</name>
    <dbReference type="NCBI Taxonomy" id="59490"/>
    <lineage>
        <taxon>Eukaryota</taxon>
        <taxon>Viridiplantae</taxon>
        <taxon>Streptophyta</taxon>
        <taxon>Embryophyta</taxon>
        <taxon>Tracheophyta</taxon>
        <taxon>Spermatophyta</taxon>
        <taxon>Magnoliopsida</taxon>
        <taxon>eudicotyledons</taxon>
        <taxon>Gunneridae</taxon>
        <taxon>Pentapetalae</taxon>
        <taxon>rosids</taxon>
        <taxon>fabids</taxon>
        <taxon>Rosales</taxon>
        <taxon>Rosaceae</taxon>
        <taxon>Rosoideae</taxon>
        <taxon>Rosoideae incertae sedis</taxon>
        <taxon>Rubus</taxon>
    </lineage>
</organism>
<protein>
    <recommendedName>
        <fullName evidence="1">Reverse transcriptase domain-containing protein</fullName>
    </recommendedName>
</protein>
<dbReference type="InterPro" id="IPR000477">
    <property type="entry name" value="RT_dom"/>
</dbReference>